<feature type="domain" description="Strictosidine synthase conserved region" evidence="5">
    <location>
        <begin position="152"/>
        <end position="235"/>
    </location>
</feature>
<dbReference type="GO" id="GO:0016787">
    <property type="term" value="F:hydrolase activity"/>
    <property type="evidence" value="ECO:0007669"/>
    <property type="project" value="TreeGrafter"/>
</dbReference>
<name>A0A9Q0JSK8_9MAGN</name>
<dbReference type="EMBL" id="JAMYWD010000012">
    <property type="protein sequence ID" value="KAJ4951319.1"/>
    <property type="molecule type" value="Genomic_DNA"/>
</dbReference>
<dbReference type="Pfam" id="PF20067">
    <property type="entry name" value="SSL_N"/>
    <property type="match status" value="1"/>
</dbReference>
<dbReference type="Proteomes" id="UP001141806">
    <property type="component" value="Unassembled WGS sequence"/>
</dbReference>
<dbReference type="InterPro" id="IPR011042">
    <property type="entry name" value="6-blade_b-propeller_TolB-like"/>
</dbReference>
<dbReference type="AlphaFoldDB" id="A0A9Q0JSK8"/>
<proteinExistence type="inferred from homology"/>
<evidence type="ECO:0000256" key="4">
    <source>
        <dbReference type="ARBA" id="ARBA00023180"/>
    </source>
</evidence>
<accession>A0A9Q0JSK8</accession>
<dbReference type="PANTHER" id="PTHR10426:SF68">
    <property type="entry name" value="OS07G0614000 PROTEIN"/>
    <property type="match status" value="1"/>
</dbReference>
<dbReference type="PANTHER" id="PTHR10426">
    <property type="entry name" value="STRICTOSIDINE SYNTHASE-RELATED"/>
    <property type="match status" value="1"/>
</dbReference>
<evidence type="ECO:0000313" key="6">
    <source>
        <dbReference type="EMBL" id="KAJ4951319.1"/>
    </source>
</evidence>
<dbReference type="Gene3D" id="2.120.10.30">
    <property type="entry name" value="TolB, C-terminal domain"/>
    <property type="match status" value="1"/>
</dbReference>
<dbReference type="FunFam" id="2.120.10.30:FF:000066">
    <property type="entry name" value="ABC transporter permease protein"/>
    <property type="match status" value="1"/>
</dbReference>
<gene>
    <name evidence="6" type="ORF">NE237_028151</name>
</gene>
<comment type="subcellular location">
    <subcellularLocation>
        <location evidence="1">Vacuole</location>
    </subcellularLocation>
</comment>
<dbReference type="SUPFAM" id="SSF63829">
    <property type="entry name" value="Calcium-dependent phosphotriesterase"/>
    <property type="match status" value="1"/>
</dbReference>
<evidence type="ECO:0000313" key="7">
    <source>
        <dbReference type="Proteomes" id="UP001141806"/>
    </source>
</evidence>
<evidence type="ECO:0000256" key="2">
    <source>
        <dbReference type="ARBA" id="ARBA00009191"/>
    </source>
</evidence>
<dbReference type="OrthoDB" id="5307922at2759"/>
<dbReference type="InterPro" id="IPR018119">
    <property type="entry name" value="Strictosidine_synth_cons-reg"/>
</dbReference>
<protein>
    <recommendedName>
        <fullName evidence="5">Strictosidine synthase conserved region domain-containing protein</fullName>
    </recommendedName>
</protein>
<dbReference type="GO" id="GO:0005773">
    <property type="term" value="C:vacuole"/>
    <property type="evidence" value="ECO:0007669"/>
    <property type="project" value="UniProtKB-SubCell"/>
</dbReference>
<evidence type="ECO:0000256" key="1">
    <source>
        <dbReference type="ARBA" id="ARBA00004116"/>
    </source>
</evidence>
<sequence length="381" mass="42289">MLILRSIFLVCLLAFLLKIFCFSPLSIFPEQIQFPPPPSSPLLLSTNNYLQKVSKVGEGFLDNPEDVCIDKEGMIYTATRDGWIKRVHGNGSVEDWKMVGGQALLGIAMSADGSVLVCDVDKGLLKVGHDSIEVLTSLVNDSKISFADDVIEASDGSMYFSDASSKFGLHDWYLDVLEAKPSGRLLKYDPLTKETTIVLDGLAFANGVALSQDQDFLLICESWKFRCLKHWLKGEDRGKTEIFIENLPGSPDNINLAPDGSFWIALLELRTNTWLDFVHTSKLAKHVVASFPKLVDHISGAKKKATVVNVGSNGEIIRKLDDPDGKVMSFVTNALEFEGHLYLGSLNSNFIGKLQLKQFNQPLEEERKNYSIRSSPWVLQG</sequence>
<keyword evidence="4" id="KW-0325">Glycoprotein</keyword>
<organism evidence="6 7">
    <name type="scientific">Protea cynaroides</name>
    <dbReference type="NCBI Taxonomy" id="273540"/>
    <lineage>
        <taxon>Eukaryota</taxon>
        <taxon>Viridiplantae</taxon>
        <taxon>Streptophyta</taxon>
        <taxon>Embryophyta</taxon>
        <taxon>Tracheophyta</taxon>
        <taxon>Spermatophyta</taxon>
        <taxon>Magnoliopsida</taxon>
        <taxon>Proteales</taxon>
        <taxon>Proteaceae</taxon>
        <taxon>Protea</taxon>
    </lineage>
</organism>
<comment type="similarity">
    <text evidence="2">Belongs to the strictosidine synthase family.</text>
</comment>
<evidence type="ECO:0000256" key="3">
    <source>
        <dbReference type="ARBA" id="ARBA00022554"/>
    </source>
</evidence>
<dbReference type="Pfam" id="PF03088">
    <property type="entry name" value="Str_synth"/>
    <property type="match status" value="1"/>
</dbReference>
<keyword evidence="7" id="KW-1185">Reference proteome</keyword>
<comment type="caution">
    <text evidence="6">The sequence shown here is derived from an EMBL/GenBank/DDBJ whole genome shotgun (WGS) entry which is preliminary data.</text>
</comment>
<reference evidence="6" key="1">
    <citation type="journal article" date="2023" name="Plant J.">
        <title>The genome of the king protea, Protea cynaroides.</title>
        <authorList>
            <person name="Chang J."/>
            <person name="Duong T.A."/>
            <person name="Schoeman C."/>
            <person name="Ma X."/>
            <person name="Roodt D."/>
            <person name="Barker N."/>
            <person name="Li Z."/>
            <person name="Van de Peer Y."/>
            <person name="Mizrachi E."/>
        </authorList>
    </citation>
    <scope>NUCLEOTIDE SEQUENCE</scope>
    <source>
        <tissue evidence="6">Young leaves</tissue>
    </source>
</reference>
<evidence type="ECO:0000259" key="5">
    <source>
        <dbReference type="Pfam" id="PF03088"/>
    </source>
</evidence>
<keyword evidence="3" id="KW-0926">Vacuole</keyword>
<dbReference type="GO" id="GO:0012505">
    <property type="term" value="C:endomembrane system"/>
    <property type="evidence" value="ECO:0007669"/>
    <property type="project" value="TreeGrafter"/>
</dbReference>